<name>A0AA90NU35_9BACI</name>
<feature type="transmembrane region" description="Helical" evidence="5">
    <location>
        <begin position="89"/>
        <end position="114"/>
    </location>
</feature>
<dbReference type="Pfam" id="PF07681">
    <property type="entry name" value="DoxX"/>
    <property type="match status" value="1"/>
</dbReference>
<dbReference type="RefSeq" id="WP_305161347.1">
    <property type="nucleotide sequence ID" value="NZ_JAUUTP010000019.1"/>
</dbReference>
<evidence type="ECO:0000256" key="3">
    <source>
        <dbReference type="ARBA" id="ARBA00022989"/>
    </source>
</evidence>
<keyword evidence="2 5" id="KW-0812">Transmembrane</keyword>
<protein>
    <submittedName>
        <fullName evidence="6">DoxX family protein</fullName>
    </submittedName>
</protein>
<dbReference type="InterPro" id="IPR032808">
    <property type="entry name" value="DoxX"/>
</dbReference>
<dbReference type="PANTHER" id="PTHR39157:SF1">
    <property type="entry name" value="DOXX FAMILY PROTEIN"/>
    <property type="match status" value="1"/>
</dbReference>
<keyword evidence="3 5" id="KW-1133">Transmembrane helix</keyword>
<evidence type="ECO:0000256" key="4">
    <source>
        <dbReference type="ARBA" id="ARBA00023136"/>
    </source>
</evidence>
<dbReference type="GO" id="GO:0016020">
    <property type="term" value="C:membrane"/>
    <property type="evidence" value="ECO:0007669"/>
    <property type="project" value="UniProtKB-SubCell"/>
</dbReference>
<dbReference type="Proteomes" id="UP001178277">
    <property type="component" value="Unassembled WGS sequence"/>
</dbReference>
<evidence type="ECO:0000313" key="7">
    <source>
        <dbReference type="Proteomes" id="UP001178277"/>
    </source>
</evidence>
<keyword evidence="4 5" id="KW-0472">Membrane</keyword>
<dbReference type="EMBL" id="JAUUTP010000019">
    <property type="protein sequence ID" value="MDP1420160.1"/>
    <property type="molecule type" value="Genomic_DNA"/>
</dbReference>
<feature type="transmembrane region" description="Helical" evidence="5">
    <location>
        <begin position="63"/>
        <end position="82"/>
    </location>
</feature>
<proteinExistence type="predicted"/>
<evidence type="ECO:0000313" key="6">
    <source>
        <dbReference type="EMBL" id="MDP1420160.1"/>
    </source>
</evidence>
<sequence>MFVKFIRENVYASLMLTILRIFIGWQWLNAGWSKITSGKFDASGFITGAMGKVTGEHPSVQSWWAGFLGDFALPNVGIFNILVPWGEFLVGLGLILGTFTTFSVLMGVLMNFSYMFSGATSTNPQMLLIEIFILVAGFNGGRIGLDRWIIPFLRKQIFRKKEQEVTMHSAKR</sequence>
<evidence type="ECO:0000256" key="5">
    <source>
        <dbReference type="SAM" id="Phobius"/>
    </source>
</evidence>
<comment type="subcellular location">
    <subcellularLocation>
        <location evidence="1">Membrane</location>
        <topology evidence="1">Multi-pass membrane protein</topology>
    </subcellularLocation>
</comment>
<evidence type="ECO:0000256" key="1">
    <source>
        <dbReference type="ARBA" id="ARBA00004141"/>
    </source>
</evidence>
<feature type="transmembrane region" description="Helical" evidence="5">
    <location>
        <begin position="126"/>
        <end position="145"/>
    </location>
</feature>
<feature type="transmembrane region" description="Helical" evidence="5">
    <location>
        <begin position="9"/>
        <end position="28"/>
    </location>
</feature>
<gene>
    <name evidence="6" type="ORF">Q8G35_17620</name>
</gene>
<evidence type="ECO:0000256" key="2">
    <source>
        <dbReference type="ARBA" id="ARBA00022692"/>
    </source>
</evidence>
<dbReference type="AlphaFoldDB" id="A0AA90NU35"/>
<accession>A0AA90NU35</accession>
<organism evidence="6 7">
    <name type="scientific">Peribacillus simplex</name>
    <dbReference type="NCBI Taxonomy" id="1478"/>
    <lineage>
        <taxon>Bacteria</taxon>
        <taxon>Bacillati</taxon>
        <taxon>Bacillota</taxon>
        <taxon>Bacilli</taxon>
        <taxon>Bacillales</taxon>
        <taxon>Bacillaceae</taxon>
        <taxon>Peribacillus</taxon>
    </lineage>
</organism>
<reference evidence="6" key="1">
    <citation type="submission" date="2023-07" db="EMBL/GenBank/DDBJ databases">
        <title>Murine gut Bacillus species.</title>
        <authorList>
            <person name="Gutman E."/>
            <person name="Hashuel R."/>
            <person name="Litvak Y."/>
        </authorList>
    </citation>
    <scope>NUCLEOTIDE SEQUENCE</scope>
    <source>
        <strain evidence="6">RU283</strain>
    </source>
</reference>
<dbReference type="PANTHER" id="PTHR39157">
    <property type="entry name" value="INTEGRAL MEMBRANE PROTEIN-RELATED"/>
    <property type="match status" value="1"/>
</dbReference>
<comment type="caution">
    <text evidence="6">The sequence shown here is derived from an EMBL/GenBank/DDBJ whole genome shotgun (WGS) entry which is preliminary data.</text>
</comment>